<dbReference type="Pfam" id="PF09953">
    <property type="entry name" value="DUF2187"/>
    <property type="match status" value="1"/>
</dbReference>
<dbReference type="Proteomes" id="UP000216498">
    <property type="component" value="Unassembled WGS sequence"/>
</dbReference>
<dbReference type="RefSeq" id="WP_094885453.1">
    <property type="nucleotide sequence ID" value="NZ_NPMS01000003.1"/>
</dbReference>
<keyword evidence="2" id="KW-1185">Reference proteome</keyword>
<evidence type="ECO:0000313" key="2">
    <source>
        <dbReference type="Proteomes" id="UP000216498"/>
    </source>
</evidence>
<proteinExistence type="predicted"/>
<reference evidence="1 2" key="1">
    <citation type="submission" date="2017-08" db="EMBL/GenBank/DDBJ databases">
        <title>Virgibacillus indicus sp. nov. and Virgibacillus profoundi sp. nov, two moderately halophilic bacteria isolated from marine sediment by using the Microfluidic Streak Plate.</title>
        <authorList>
            <person name="Xu B."/>
            <person name="Hu B."/>
            <person name="Wang J."/>
            <person name="Zhu Y."/>
            <person name="Huang L."/>
            <person name="Du W."/>
            <person name="Huang Y."/>
        </authorList>
    </citation>
    <scope>NUCLEOTIDE SEQUENCE [LARGE SCALE GENOMIC DNA]</scope>
    <source>
        <strain evidence="1 2">IO3-P2-C2</strain>
    </source>
</reference>
<dbReference type="InterPro" id="IPR018690">
    <property type="entry name" value="DUF2187"/>
</dbReference>
<organism evidence="1 2">
    <name type="scientific">Virgibacillus indicus</name>
    <dbReference type="NCBI Taxonomy" id="2024554"/>
    <lineage>
        <taxon>Bacteria</taxon>
        <taxon>Bacillati</taxon>
        <taxon>Bacillota</taxon>
        <taxon>Bacilli</taxon>
        <taxon>Bacillales</taxon>
        <taxon>Bacillaceae</taxon>
        <taxon>Virgibacillus</taxon>
    </lineage>
</organism>
<dbReference type="AlphaFoldDB" id="A0A265NAM1"/>
<name>A0A265NAM1_9BACI</name>
<accession>A0A265NAM1</accession>
<sequence>MDIGYKAKIGDEIYFKFGIKGIVGKVYDNSVIVIITENNTHLTFERNTTVVGHKNYKILTSIKEKKQV</sequence>
<gene>
    <name evidence="1" type="ORF">CIL03_08740</name>
</gene>
<evidence type="ECO:0000313" key="1">
    <source>
        <dbReference type="EMBL" id="OZU89090.1"/>
    </source>
</evidence>
<dbReference type="EMBL" id="NPMS01000003">
    <property type="protein sequence ID" value="OZU89090.1"/>
    <property type="molecule type" value="Genomic_DNA"/>
</dbReference>
<protein>
    <submittedName>
        <fullName evidence="1">DUF2187 domain-containing protein</fullName>
    </submittedName>
</protein>
<comment type="caution">
    <text evidence="1">The sequence shown here is derived from an EMBL/GenBank/DDBJ whole genome shotgun (WGS) entry which is preliminary data.</text>
</comment>
<dbReference type="OrthoDB" id="2692124at2"/>